<name>A0AAE0JEB8_9PEZI</name>
<keyword evidence="1" id="KW-0812">Transmembrane</keyword>
<dbReference type="EMBL" id="JAUEPP010000004">
    <property type="protein sequence ID" value="KAK3344696.1"/>
    <property type="molecule type" value="Genomic_DNA"/>
</dbReference>
<protein>
    <submittedName>
        <fullName evidence="2">Uncharacterized protein</fullName>
    </submittedName>
</protein>
<keyword evidence="1" id="KW-0472">Membrane</keyword>
<sequence length="77" mass="8721">MPRIHHRRQVIRPHLVLVAGLAVGEFDNHEAEVASFSFSYFFAAFIMFSAIFPTTSSSTSTSTSFLLCCYCCCCFRR</sequence>
<reference evidence="2" key="2">
    <citation type="submission" date="2023-06" db="EMBL/GenBank/DDBJ databases">
        <authorList>
            <consortium name="Lawrence Berkeley National Laboratory"/>
            <person name="Haridas S."/>
            <person name="Hensen N."/>
            <person name="Bonometti L."/>
            <person name="Westerberg I."/>
            <person name="Brannstrom I.O."/>
            <person name="Guillou S."/>
            <person name="Cros-Aarteil S."/>
            <person name="Calhoun S."/>
            <person name="Kuo A."/>
            <person name="Mondo S."/>
            <person name="Pangilinan J."/>
            <person name="Riley R."/>
            <person name="Labutti K."/>
            <person name="Andreopoulos B."/>
            <person name="Lipzen A."/>
            <person name="Chen C."/>
            <person name="Yanf M."/>
            <person name="Daum C."/>
            <person name="Ng V."/>
            <person name="Clum A."/>
            <person name="Steindorff A."/>
            <person name="Ohm R."/>
            <person name="Martin F."/>
            <person name="Silar P."/>
            <person name="Natvig D."/>
            <person name="Lalanne C."/>
            <person name="Gautier V."/>
            <person name="Ament-Velasquez S.L."/>
            <person name="Kruys A."/>
            <person name="Hutchinson M.I."/>
            <person name="Powell A.J."/>
            <person name="Barry K."/>
            <person name="Miller A.N."/>
            <person name="Grigoriev I.V."/>
            <person name="Debuchy R."/>
            <person name="Gladieux P."/>
            <person name="Thoren M.H."/>
            <person name="Johannesson H."/>
        </authorList>
    </citation>
    <scope>NUCLEOTIDE SEQUENCE</scope>
    <source>
        <strain evidence="2">CBS 560.94</strain>
    </source>
</reference>
<dbReference type="AlphaFoldDB" id="A0AAE0JEB8"/>
<dbReference type="GeneID" id="87863903"/>
<reference evidence="2" key="1">
    <citation type="journal article" date="2023" name="Mol. Phylogenet. Evol.">
        <title>Genome-scale phylogeny and comparative genomics of the fungal order Sordariales.</title>
        <authorList>
            <person name="Hensen N."/>
            <person name="Bonometti L."/>
            <person name="Westerberg I."/>
            <person name="Brannstrom I.O."/>
            <person name="Guillou S."/>
            <person name="Cros-Aarteil S."/>
            <person name="Calhoun S."/>
            <person name="Haridas S."/>
            <person name="Kuo A."/>
            <person name="Mondo S."/>
            <person name="Pangilinan J."/>
            <person name="Riley R."/>
            <person name="LaButti K."/>
            <person name="Andreopoulos B."/>
            <person name="Lipzen A."/>
            <person name="Chen C."/>
            <person name="Yan M."/>
            <person name="Daum C."/>
            <person name="Ng V."/>
            <person name="Clum A."/>
            <person name="Steindorff A."/>
            <person name="Ohm R.A."/>
            <person name="Martin F."/>
            <person name="Silar P."/>
            <person name="Natvig D.O."/>
            <person name="Lalanne C."/>
            <person name="Gautier V."/>
            <person name="Ament-Velasquez S.L."/>
            <person name="Kruys A."/>
            <person name="Hutchinson M.I."/>
            <person name="Powell A.J."/>
            <person name="Barry K."/>
            <person name="Miller A.N."/>
            <person name="Grigoriev I.V."/>
            <person name="Debuchy R."/>
            <person name="Gladieux P."/>
            <person name="Hiltunen Thoren M."/>
            <person name="Johannesson H."/>
        </authorList>
    </citation>
    <scope>NUCLEOTIDE SEQUENCE</scope>
    <source>
        <strain evidence="2">CBS 560.94</strain>
    </source>
</reference>
<dbReference type="RefSeq" id="XP_062681309.1">
    <property type="nucleotide sequence ID" value="XM_062826749.1"/>
</dbReference>
<evidence type="ECO:0000313" key="2">
    <source>
        <dbReference type="EMBL" id="KAK3344696.1"/>
    </source>
</evidence>
<keyword evidence="3" id="KW-1185">Reference proteome</keyword>
<feature type="transmembrane region" description="Helical" evidence="1">
    <location>
        <begin position="33"/>
        <end position="52"/>
    </location>
</feature>
<evidence type="ECO:0000256" key="1">
    <source>
        <dbReference type="SAM" id="Phobius"/>
    </source>
</evidence>
<dbReference type="Proteomes" id="UP001278500">
    <property type="component" value="Unassembled WGS sequence"/>
</dbReference>
<keyword evidence="1" id="KW-1133">Transmembrane helix</keyword>
<organism evidence="2 3">
    <name type="scientific">Neurospora tetraspora</name>
    <dbReference type="NCBI Taxonomy" id="94610"/>
    <lineage>
        <taxon>Eukaryota</taxon>
        <taxon>Fungi</taxon>
        <taxon>Dikarya</taxon>
        <taxon>Ascomycota</taxon>
        <taxon>Pezizomycotina</taxon>
        <taxon>Sordariomycetes</taxon>
        <taxon>Sordariomycetidae</taxon>
        <taxon>Sordariales</taxon>
        <taxon>Sordariaceae</taxon>
        <taxon>Neurospora</taxon>
    </lineage>
</organism>
<accession>A0AAE0JEB8</accession>
<proteinExistence type="predicted"/>
<gene>
    <name evidence="2" type="ORF">B0H65DRAFT_464169</name>
</gene>
<comment type="caution">
    <text evidence="2">The sequence shown here is derived from an EMBL/GenBank/DDBJ whole genome shotgun (WGS) entry which is preliminary data.</text>
</comment>
<evidence type="ECO:0000313" key="3">
    <source>
        <dbReference type="Proteomes" id="UP001278500"/>
    </source>
</evidence>